<evidence type="ECO:0000256" key="1">
    <source>
        <dbReference type="SAM" id="SignalP"/>
    </source>
</evidence>
<name>A0A7S3VTD0_DUNTE</name>
<feature type="chain" id="PRO_5030929035" description="Peptidylprolyl isomerase" evidence="1">
    <location>
        <begin position="37"/>
        <end position="734"/>
    </location>
</feature>
<keyword evidence="1" id="KW-0732">Signal</keyword>
<proteinExistence type="predicted"/>
<protein>
    <recommendedName>
        <fullName evidence="3">Peptidylprolyl isomerase</fullName>
    </recommendedName>
</protein>
<sequence length="734" mass="77775">MHATSTSRVSRANQVFAPSALLHVLVLICGVTHTRAVGNAVVSATLTLGDPGYRSKLLSNEQSVGAGVAEILSAVPHAIVDFTNVARGEGDAEIVVEASMIMGAPRVASSEEAETLITQHLEGNPLSKSVADLNKKLETTLGKPGGTVDYVQSIGPTSVTAKPYSDDAKDNGWGIGGAVIEGMVTMGSADYRTKLLAENRKAADSGFQQYINGIPGATTFGFVLNPSYENDNVIDFIAEVTIDDAKSNEAARDDTKFYLEVVGLDVATLSSIMGGIIEKPANGPDIVTDIEVTSIQAWAPANDPSGSMEDAGIAIFSVALRLGSGTYRDKFFDPDDKAAVEARIRAHINQVTTASVMRGGVSIFRGYESNVLLASAAIWVQNTTTNEQARRRVELYVQQPGDGNIDGLNAQFVDALGLPPIEGTPYVLGFEDMMVKAAKEDYAIDGKGKVTFYALITVSNREEREAILARAGETQQALATAVCESFVPMEAISAVNVKHGEATVSAASNDTVISAEITVVLGSAKSDKEAREKFRRLDLGEMSENAHDILVKELNRLQGGNALSSVNNLEITGVFTKQSYLETGEGDQSARVSAVLQDVGFDKNDLRDKSRAYCAFEESYAQDLEAIVRQGCGCDPLAEIVRVTFTTDNKEGRRLLGQTVTVETYVHGAVTQEVEAALKEQCAAGCMLGGSDAGGATISVKEWEESAAQVARMCGAGLALASILAHIIAVGCCY</sequence>
<organism evidence="2">
    <name type="scientific">Dunaliella tertiolecta</name>
    <name type="common">Green alga</name>
    <dbReference type="NCBI Taxonomy" id="3047"/>
    <lineage>
        <taxon>Eukaryota</taxon>
        <taxon>Viridiplantae</taxon>
        <taxon>Chlorophyta</taxon>
        <taxon>core chlorophytes</taxon>
        <taxon>Chlorophyceae</taxon>
        <taxon>CS clade</taxon>
        <taxon>Chlamydomonadales</taxon>
        <taxon>Dunaliellaceae</taxon>
        <taxon>Dunaliella</taxon>
    </lineage>
</organism>
<gene>
    <name evidence="2" type="ORF">DTER00134_LOCUS19601</name>
</gene>
<evidence type="ECO:0008006" key="3">
    <source>
        <dbReference type="Google" id="ProtNLM"/>
    </source>
</evidence>
<dbReference type="EMBL" id="HBIP01032203">
    <property type="protein sequence ID" value="CAE0504528.1"/>
    <property type="molecule type" value="Transcribed_RNA"/>
</dbReference>
<reference evidence="2" key="1">
    <citation type="submission" date="2021-01" db="EMBL/GenBank/DDBJ databases">
        <authorList>
            <person name="Corre E."/>
            <person name="Pelletier E."/>
            <person name="Niang G."/>
            <person name="Scheremetjew M."/>
            <person name="Finn R."/>
            <person name="Kale V."/>
            <person name="Holt S."/>
            <person name="Cochrane G."/>
            <person name="Meng A."/>
            <person name="Brown T."/>
            <person name="Cohen L."/>
        </authorList>
    </citation>
    <scope>NUCLEOTIDE SEQUENCE</scope>
    <source>
        <strain evidence="2">CCMP1320</strain>
    </source>
</reference>
<dbReference type="AlphaFoldDB" id="A0A7S3VTD0"/>
<feature type="signal peptide" evidence="1">
    <location>
        <begin position="1"/>
        <end position="36"/>
    </location>
</feature>
<accession>A0A7S3VTD0</accession>
<evidence type="ECO:0000313" key="2">
    <source>
        <dbReference type="EMBL" id="CAE0504528.1"/>
    </source>
</evidence>